<evidence type="ECO:0000256" key="4">
    <source>
        <dbReference type="ARBA" id="ARBA00022630"/>
    </source>
</evidence>
<dbReference type="InterPro" id="IPR037069">
    <property type="entry name" value="AcylCoA_DH/ox_N_sf"/>
</dbReference>
<dbReference type="SUPFAM" id="SSF56645">
    <property type="entry name" value="Acyl-CoA dehydrogenase NM domain-like"/>
    <property type="match status" value="1"/>
</dbReference>
<dbReference type="InterPro" id="IPR046373">
    <property type="entry name" value="Acyl-CoA_Oxase/DH_mid-dom_sf"/>
</dbReference>
<sequence>MWNFATEPEYQEKLTWADEFVRAEILPLEALSLDRQTLHARTAPLRQQVKDAGLWACHLGPELGGQGYGQVKLALLHEVIGISRLAPPVFGNQAPDSGNAEIIALFGTEAQREKYLRPLLDGEIFSSFALTEPGAGSDPTLITTSAVLDGGEWVIDGHKWFASNAAFADFVLVVAKTDPEARRHQQFTMLLVPAGTPGMTVLREASLMGLDGVHAEIAFEGARVPADSVLGERGGAFAISQRRLGPGRIHHVMRWLGQCRRAFDMLCERAVSRRMRDGTLADKQTVQNWIADSYAEMQGLRLMTLHAAWVIDTQGVPAARTDIAAIKYHGAKVLHDVIDRAIQVHGALGVSSDLPLEHMYRWARAARVYDGPDEVHRVTVARQVLRGYSPTVSLWPTEHIPTRHAAALSRPDPTR</sequence>
<feature type="domain" description="Acyl-CoA dehydrogenase/oxidase N-terminal" evidence="10">
    <location>
        <begin position="11"/>
        <end position="123"/>
    </location>
</feature>
<evidence type="ECO:0000259" key="10">
    <source>
        <dbReference type="Pfam" id="PF02771"/>
    </source>
</evidence>
<reference evidence="12" key="1">
    <citation type="submission" date="2016-10" db="EMBL/GenBank/DDBJ databases">
        <title>Frankia sp. NRRL B-16386 Genome sequencing.</title>
        <authorList>
            <person name="Ghodhbane-Gtari F."/>
            <person name="Swanson E."/>
            <person name="Gueddou A."/>
            <person name="Hezbri K."/>
            <person name="Ktari K."/>
            <person name="Nouioui I."/>
            <person name="Morris K."/>
            <person name="Simpson S."/>
            <person name="Abebe-Akele F."/>
            <person name="Thomas K."/>
            <person name="Gtari M."/>
            <person name="Tisa L.S."/>
        </authorList>
    </citation>
    <scope>NUCLEOTIDE SEQUENCE [LARGE SCALE GENOMIC DNA]</scope>
    <source>
        <strain evidence="12">NRRL B-16386</strain>
    </source>
</reference>
<dbReference type="GO" id="GO:0005737">
    <property type="term" value="C:cytoplasm"/>
    <property type="evidence" value="ECO:0007669"/>
    <property type="project" value="TreeGrafter"/>
</dbReference>
<dbReference type="Pfam" id="PF00441">
    <property type="entry name" value="Acyl-CoA_dh_1"/>
    <property type="match status" value="1"/>
</dbReference>
<dbReference type="InterPro" id="IPR009075">
    <property type="entry name" value="AcylCo_DH/oxidase_C"/>
</dbReference>
<dbReference type="InterPro" id="IPR050741">
    <property type="entry name" value="Acyl-CoA_dehydrogenase"/>
</dbReference>
<dbReference type="EMBL" id="MOMC01000043">
    <property type="protein sequence ID" value="ONH28038.1"/>
    <property type="molecule type" value="Genomic_DNA"/>
</dbReference>
<dbReference type="InterPro" id="IPR013786">
    <property type="entry name" value="AcylCoA_DH/ox_N"/>
</dbReference>
<dbReference type="InterPro" id="IPR036250">
    <property type="entry name" value="AcylCo_DH-like_C"/>
</dbReference>
<evidence type="ECO:0000256" key="3">
    <source>
        <dbReference type="ARBA" id="ARBA00011738"/>
    </source>
</evidence>
<keyword evidence="5 7" id="KW-0274">FAD</keyword>
<dbReference type="Gene3D" id="2.40.110.10">
    <property type="entry name" value="Butyryl-CoA Dehydrogenase, subunit A, domain 2"/>
    <property type="match status" value="1"/>
</dbReference>
<dbReference type="GO" id="GO:0003995">
    <property type="term" value="F:acyl-CoA dehydrogenase activity"/>
    <property type="evidence" value="ECO:0007669"/>
    <property type="project" value="TreeGrafter"/>
</dbReference>
<evidence type="ECO:0000256" key="7">
    <source>
        <dbReference type="RuleBase" id="RU362125"/>
    </source>
</evidence>
<dbReference type="Gene3D" id="1.20.140.10">
    <property type="entry name" value="Butyryl-CoA Dehydrogenase, subunit A, domain 3"/>
    <property type="match status" value="1"/>
</dbReference>
<dbReference type="STRING" id="1834516.BL253_20780"/>
<dbReference type="InterPro" id="IPR006091">
    <property type="entry name" value="Acyl-CoA_Oxase/DH_mid-dom"/>
</dbReference>
<dbReference type="RefSeq" id="WP_076818847.1">
    <property type="nucleotide sequence ID" value="NZ_MOMC01000043.1"/>
</dbReference>
<dbReference type="Pfam" id="PF02770">
    <property type="entry name" value="Acyl-CoA_dh_M"/>
    <property type="match status" value="1"/>
</dbReference>
<dbReference type="GO" id="GO:0050660">
    <property type="term" value="F:flavin adenine dinucleotide binding"/>
    <property type="evidence" value="ECO:0007669"/>
    <property type="project" value="InterPro"/>
</dbReference>
<comment type="cofactor">
    <cofactor evidence="1 7">
        <name>FAD</name>
        <dbReference type="ChEBI" id="CHEBI:57692"/>
    </cofactor>
</comment>
<dbReference type="GO" id="GO:0033539">
    <property type="term" value="P:fatty acid beta-oxidation using acyl-CoA dehydrogenase"/>
    <property type="evidence" value="ECO:0007669"/>
    <property type="project" value="TreeGrafter"/>
</dbReference>
<dbReference type="Gene3D" id="1.10.540.10">
    <property type="entry name" value="Acyl-CoA dehydrogenase/oxidase, N-terminal domain"/>
    <property type="match status" value="1"/>
</dbReference>
<keyword evidence="4 7" id="KW-0285">Flavoprotein</keyword>
<dbReference type="SUPFAM" id="SSF47203">
    <property type="entry name" value="Acyl-CoA dehydrogenase C-terminal domain-like"/>
    <property type="match status" value="1"/>
</dbReference>
<dbReference type="PANTHER" id="PTHR48083">
    <property type="entry name" value="MEDIUM-CHAIN SPECIFIC ACYL-COA DEHYDROGENASE, MITOCHONDRIAL-RELATED"/>
    <property type="match status" value="1"/>
</dbReference>
<evidence type="ECO:0000313" key="12">
    <source>
        <dbReference type="Proteomes" id="UP000188929"/>
    </source>
</evidence>
<keyword evidence="6 7" id="KW-0560">Oxidoreductase</keyword>
<feature type="domain" description="Acyl-CoA dehydrogenase/oxidase C-terminal" evidence="8">
    <location>
        <begin position="237"/>
        <end position="385"/>
    </location>
</feature>
<dbReference type="FunFam" id="2.40.110.10:FF:000002">
    <property type="entry name" value="Acyl-CoA dehydrogenase fadE12"/>
    <property type="match status" value="1"/>
</dbReference>
<gene>
    <name evidence="11" type="ORF">BL253_20780</name>
</gene>
<proteinExistence type="inferred from homology"/>
<evidence type="ECO:0000259" key="9">
    <source>
        <dbReference type="Pfam" id="PF02770"/>
    </source>
</evidence>
<keyword evidence="12" id="KW-1185">Reference proteome</keyword>
<dbReference type="InterPro" id="IPR009100">
    <property type="entry name" value="AcylCoA_DH/oxidase_NM_dom_sf"/>
</dbReference>
<accession>A0A1V2I9V1</accession>
<comment type="caution">
    <text evidence="11">The sequence shown here is derived from an EMBL/GenBank/DDBJ whole genome shotgun (WGS) entry which is preliminary data.</text>
</comment>
<name>A0A1V2I9V1_9ACTN</name>
<evidence type="ECO:0000259" key="8">
    <source>
        <dbReference type="Pfam" id="PF00441"/>
    </source>
</evidence>
<dbReference type="Proteomes" id="UP000188929">
    <property type="component" value="Unassembled WGS sequence"/>
</dbReference>
<evidence type="ECO:0000256" key="2">
    <source>
        <dbReference type="ARBA" id="ARBA00009347"/>
    </source>
</evidence>
<comment type="similarity">
    <text evidence="2 7">Belongs to the acyl-CoA dehydrogenase family.</text>
</comment>
<protein>
    <submittedName>
        <fullName evidence="11">Acyl-CoA dehydrogenase</fullName>
    </submittedName>
</protein>
<dbReference type="Pfam" id="PF02771">
    <property type="entry name" value="Acyl-CoA_dh_N"/>
    <property type="match status" value="1"/>
</dbReference>
<evidence type="ECO:0000256" key="1">
    <source>
        <dbReference type="ARBA" id="ARBA00001974"/>
    </source>
</evidence>
<dbReference type="AlphaFoldDB" id="A0A1V2I9V1"/>
<evidence type="ECO:0000256" key="6">
    <source>
        <dbReference type="ARBA" id="ARBA00023002"/>
    </source>
</evidence>
<dbReference type="PANTHER" id="PTHR48083:SF13">
    <property type="entry name" value="ACYL-COA DEHYDROGENASE FAMILY MEMBER 11"/>
    <property type="match status" value="1"/>
</dbReference>
<comment type="subunit">
    <text evidence="3">Homodimer.</text>
</comment>
<feature type="domain" description="Acyl-CoA oxidase/dehydrogenase middle" evidence="9">
    <location>
        <begin position="127"/>
        <end position="220"/>
    </location>
</feature>
<evidence type="ECO:0000313" key="11">
    <source>
        <dbReference type="EMBL" id="ONH28038.1"/>
    </source>
</evidence>
<dbReference type="OrthoDB" id="8876745at2"/>
<organism evidence="11 12">
    <name type="scientific">Pseudofrankia asymbiotica</name>
    <dbReference type="NCBI Taxonomy" id="1834516"/>
    <lineage>
        <taxon>Bacteria</taxon>
        <taxon>Bacillati</taxon>
        <taxon>Actinomycetota</taxon>
        <taxon>Actinomycetes</taxon>
        <taxon>Frankiales</taxon>
        <taxon>Frankiaceae</taxon>
        <taxon>Pseudofrankia</taxon>
    </lineage>
</organism>
<evidence type="ECO:0000256" key="5">
    <source>
        <dbReference type="ARBA" id="ARBA00022827"/>
    </source>
</evidence>